<feature type="region of interest" description="Disordered" evidence="1">
    <location>
        <begin position="654"/>
        <end position="699"/>
    </location>
</feature>
<evidence type="ECO:0000313" key="3">
    <source>
        <dbReference type="RefSeq" id="XP_032805616.1"/>
    </source>
</evidence>
<evidence type="ECO:0000256" key="1">
    <source>
        <dbReference type="SAM" id="MobiDB-lite"/>
    </source>
</evidence>
<feature type="compositionally biased region" description="Basic and acidic residues" evidence="1">
    <location>
        <begin position="733"/>
        <end position="758"/>
    </location>
</feature>
<sequence>MAASEDDAELAELRSAVLASFKSKSADTKIEQASLSQDENSSQAEDDEDLEVLRLAALQTKKLSAFTGTETEDDATYLPASPDERLEVYPKRSNLIVIPLVYTETDLQTNPPLGGECNMSVNERLPHHIVTEGAEVMGSPQQSKRDDKFSRFESDSDSDNEQSQSESSSDEMEDSGNQSEKGSYRSDTSDSEEDACQGFSRENKDYSATTDADMSTGISSAETILENKSPVGDASQSMNTVQEEMIAEALERSDKSPAHYVEDSHISKTSPKENSPCKNSKDDRVDKKCPHSDVHRPLSSLSPGKENLCGHTKDDSSSQRKSKHTSASDEDGNSYSESLRFNECSDRELGSSSKQTRHPHSSHNILDRRKHEVSNNLQRRSHSQSPLRFCGREKTEGKTYSRERSRSRSPLHAFHLTSSRNTFSEDDKGQQGYDLLLSKKNAHAIVIEKEKEDSQKNRYAELIPLPDEATLAARRRKFECQEVNVSSAEVKRISLKHIKLKREVDNEADASVYPVFKENQDGEKRSIEKKQDNCSEDHSGRSVMENLSSAKDNGIYNDRYPDSDDSVQRTKREKSFEKRTNNSRGTDGLVDKRNEFETYSQRKELDPRKHDLRDERDINAKMSRVDGKKSLQEKLMSLAYGGVDNDANQMEHFKNRDEVNENKKKSLKHRLGPLKEDCKKSVSGPSREHERTFNANDDVPYDPIAILKSVINDKKGTIKQTSVQLERYRHRMEKRDSVPREDKVNTRSQSPDKDDSHAKSKRREGKTSSNMERKVLIMEGEEESLQKRLPVHLRIGEVKQHITVKKTFDCLVQQSNSKGSYQTEGGKQKQQEEPASSEGGSWEMSKRSRNNEPVSGLASQISVPHRKEKAEAQKDVSADKESELDERIRKIQEKNAEILRRKQEIEADKKKYG</sequence>
<feature type="compositionally biased region" description="Basic and acidic residues" evidence="1">
    <location>
        <begin position="519"/>
        <end position="540"/>
    </location>
</feature>
<feature type="compositionally biased region" description="Basic and acidic residues" evidence="1">
    <location>
        <begin position="654"/>
        <end position="664"/>
    </location>
</feature>
<feature type="compositionally biased region" description="Polar residues" evidence="1">
    <location>
        <begin position="267"/>
        <end position="278"/>
    </location>
</feature>
<feature type="compositionally biased region" description="Basic and acidic residues" evidence="1">
    <location>
        <begin position="143"/>
        <end position="154"/>
    </location>
</feature>
<feature type="compositionally biased region" description="Polar residues" evidence="1">
    <location>
        <begin position="31"/>
        <end position="43"/>
    </location>
</feature>
<protein>
    <submittedName>
        <fullName evidence="3">Dentin sialophosphoprotein-like isoform X1</fullName>
    </submittedName>
</protein>
<feature type="region of interest" description="Disordered" evidence="1">
    <location>
        <begin position="133"/>
        <end position="411"/>
    </location>
</feature>
<feature type="compositionally biased region" description="Basic and acidic residues" evidence="1">
    <location>
        <begin position="279"/>
        <end position="296"/>
    </location>
</feature>
<feature type="compositionally biased region" description="Basic and acidic residues" evidence="1">
    <location>
        <begin position="589"/>
        <end position="629"/>
    </location>
</feature>
<feature type="compositionally biased region" description="Basic and acidic residues" evidence="1">
    <location>
        <begin position="249"/>
        <end position="266"/>
    </location>
</feature>
<name>A0AAJ7SU28_PETMA</name>
<feature type="compositionally biased region" description="Polar residues" evidence="1">
    <location>
        <begin position="851"/>
        <end position="862"/>
    </location>
</feature>
<dbReference type="KEGG" id="pmrn:116940234"/>
<feature type="region of interest" description="Disordered" evidence="1">
    <location>
        <begin position="24"/>
        <end position="48"/>
    </location>
</feature>
<feature type="compositionally biased region" description="Basic and acidic residues" evidence="1">
    <location>
        <begin position="390"/>
        <end position="406"/>
    </location>
</feature>
<organism evidence="2 3">
    <name type="scientific">Petromyzon marinus</name>
    <name type="common">Sea lamprey</name>
    <dbReference type="NCBI Taxonomy" id="7757"/>
    <lineage>
        <taxon>Eukaryota</taxon>
        <taxon>Metazoa</taxon>
        <taxon>Chordata</taxon>
        <taxon>Craniata</taxon>
        <taxon>Vertebrata</taxon>
        <taxon>Cyclostomata</taxon>
        <taxon>Hyperoartia</taxon>
        <taxon>Petromyzontiformes</taxon>
        <taxon>Petromyzontidae</taxon>
        <taxon>Petromyzon</taxon>
    </lineage>
</organism>
<feature type="compositionally biased region" description="Basic and acidic residues" evidence="1">
    <location>
        <begin position="673"/>
        <end position="692"/>
    </location>
</feature>
<reference evidence="3" key="1">
    <citation type="submission" date="2025-08" db="UniProtKB">
        <authorList>
            <consortium name="RefSeq"/>
        </authorList>
    </citation>
    <scope>IDENTIFICATION</scope>
    <source>
        <tissue evidence="3">Sperm</tissue>
    </source>
</reference>
<dbReference type="RefSeq" id="XP_032805616.1">
    <property type="nucleotide sequence ID" value="XM_032949725.1"/>
</dbReference>
<keyword evidence="2" id="KW-1185">Reference proteome</keyword>
<accession>A0AAJ7SU28</accession>
<evidence type="ECO:0000313" key="2">
    <source>
        <dbReference type="Proteomes" id="UP001318040"/>
    </source>
</evidence>
<dbReference type="AlphaFoldDB" id="A0AAJ7SU28"/>
<feature type="region of interest" description="Disordered" evidence="1">
    <location>
        <begin position="817"/>
        <end position="887"/>
    </location>
</feature>
<feature type="compositionally biased region" description="Basic and acidic residues" evidence="1">
    <location>
        <begin position="868"/>
        <end position="887"/>
    </location>
</feature>
<feature type="compositionally biased region" description="Basic and acidic residues" evidence="1">
    <location>
        <begin position="559"/>
        <end position="580"/>
    </location>
</feature>
<feature type="region of interest" description="Disordered" evidence="1">
    <location>
        <begin position="728"/>
        <end position="785"/>
    </location>
</feature>
<gene>
    <name evidence="3" type="primary">LOC116940234</name>
</gene>
<feature type="region of interest" description="Disordered" evidence="1">
    <location>
        <begin position="519"/>
        <end position="629"/>
    </location>
</feature>
<dbReference type="GeneID" id="116940234"/>
<feature type="compositionally biased region" description="Polar residues" evidence="1">
    <location>
        <begin position="374"/>
        <end position="386"/>
    </location>
</feature>
<dbReference type="Proteomes" id="UP001318040">
    <property type="component" value="Chromosome 8"/>
</dbReference>
<feature type="compositionally biased region" description="Polar residues" evidence="1">
    <location>
        <begin position="206"/>
        <end position="222"/>
    </location>
</feature>
<proteinExistence type="predicted"/>